<sequence>MELVFLGTGAGGPSIDRGASAIALRFPTSGFSTGGWLFDCGEGTAQQLQRSVVRQSQLTHFFITHMHGDHVLGLPGLLMHLAYIPRLLMHLAHIARLLRHLAYLALPDNAEPLHIYGPVGLYELVCASYRLCQPRNPLAVVVCTSLLSRSQTPAPTLSREALLRGEYGSVPVQRVEVLPDADGIYALATVAVPNG</sequence>
<evidence type="ECO:0000313" key="1">
    <source>
        <dbReference type="EMBL" id="KAG5187141.1"/>
    </source>
</evidence>
<dbReference type="Proteomes" id="UP000664859">
    <property type="component" value="Unassembled WGS sequence"/>
</dbReference>
<dbReference type="EMBL" id="JAFCMP010000094">
    <property type="protein sequence ID" value="KAG5187141.1"/>
    <property type="molecule type" value="Genomic_DNA"/>
</dbReference>
<dbReference type="PANTHER" id="PTHR46018">
    <property type="entry name" value="ZINC PHOSPHODIESTERASE ELAC PROTEIN 1"/>
    <property type="match status" value="1"/>
</dbReference>
<comment type="caution">
    <text evidence="1">The sequence shown here is derived from an EMBL/GenBank/DDBJ whole genome shotgun (WGS) entry which is preliminary data.</text>
</comment>
<evidence type="ECO:0000313" key="2">
    <source>
        <dbReference type="Proteomes" id="UP000664859"/>
    </source>
</evidence>
<dbReference type="SUPFAM" id="SSF56281">
    <property type="entry name" value="Metallo-hydrolase/oxidoreductase"/>
    <property type="match status" value="1"/>
</dbReference>
<organism evidence="1 2">
    <name type="scientific">Tribonema minus</name>
    <dbReference type="NCBI Taxonomy" id="303371"/>
    <lineage>
        <taxon>Eukaryota</taxon>
        <taxon>Sar</taxon>
        <taxon>Stramenopiles</taxon>
        <taxon>Ochrophyta</taxon>
        <taxon>PX clade</taxon>
        <taxon>Xanthophyceae</taxon>
        <taxon>Tribonematales</taxon>
        <taxon>Tribonemataceae</taxon>
        <taxon>Tribonema</taxon>
    </lineage>
</organism>
<protein>
    <submittedName>
        <fullName evidence="1">Beta-lactamase-like protein</fullName>
    </submittedName>
</protein>
<dbReference type="Pfam" id="PF23023">
    <property type="entry name" value="Anti-Pycsar_Apyc1"/>
    <property type="match status" value="1"/>
</dbReference>
<dbReference type="GO" id="GO:0042781">
    <property type="term" value="F:3'-tRNA processing endoribonuclease activity"/>
    <property type="evidence" value="ECO:0007669"/>
    <property type="project" value="TreeGrafter"/>
</dbReference>
<gene>
    <name evidence="1" type="ORF">JKP88DRAFT_288297</name>
</gene>
<dbReference type="OrthoDB" id="527344at2759"/>
<dbReference type="AlphaFoldDB" id="A0A835Z5G1"/>
<keyword evidence="2" id="KW-1185">Reference proteome</keyword>
<dbReference type="PANTHER" id="PTHR46018:SF2">
    <property type="entry name" value="ZINC PHOSPHODIESTERASE ELAC PROTEIN 1"/>
    <property type="match status" value="1"/>
</dbReference>
<dbReference type="InterPro" id="IPR036866">
    <property type="entry name" value="RibonucZ/Hydroxyglut_hydro"/>
</dbReference>
<reference evidence="1" key="1">
    <citation type="submission" date="2021-02" db="EMBL/GenBank/DDBJ databases">
        <title>First Annotated Genome of the Yellow-green Alga Tribonema minus.</title>
        <authorList>
            <person name="Mahan K.M."/>
        </authorList>
    </citation>
    <scope>NUCLEOTIDE SEQUENCE</scope>
    <source>
        <strain evidence="1">UTEX B ZZ1240</strain>
    </source>
</reference>
<proteinExistence type="predicted"/>
<name>A0A835Z5G1_9STRA</name>
<accession>A0A835Z5G1</accession>
<dbReference type="Gene3D" id="3.60.15.10">
    <property type="entry name" value="Ribonuclease Z/Hydroxyacylglutathione hydrolase-like"/>
    <property type="match status" value="1"/>
</dbReference>